<dbReference type="AlphaFoldDB" id="A0AAW0EZN5"/>
<dbReference type="EMBL" id="JAECZO010000160">
    <property type="protein sequence ID" value="KAK7198581.1"/>
    <property type="molecule type" value="Genomic_DNA"/>
</dbReference>
<evidence type="ECO:0000313" key="2">
    <source>
        <dbReference type="Proteomes" id="UP001430356"/>
    </source>
</evidence>
<proteinExistence type="predicted"/>
<organism evidence="1 2">
    <name type="scientific">Novymonas esmeraldas</name>
    <dbReference type="NCBI Taxonomy" id="1808958"/>
    <lineage>
        <taxon>Eukaryota</taxon>
        <taxon>Discoba</taxon>
        <taxon>Euglenozoa</taxon>
        <taxon>Kinetoplastea</taxon>
        <taxon>Metakinetoplastina</taxon>
        <taxon>Trypanosomatida</taxon>
        <taxon>Trypanosomatidae</taxon>
        <taxon>Novymonas</taxon>
    </lineage>
</organism>
<name>A0AAW0EZN5_9TRYP</name>
<accession>A0AAW0EZN5</accession>
<reference evidence="1 2" key="1">
    <citation type="journal article" date="2021" name="MBio">
        <title>A New Model Trypanosomatid, Novymonas esmeraldas: Genomic Perception of Its 'Candidatus Pandoraea novymonadis' Endosymbiont.</title>
        <authorList>
            <person name="Zakharova A."/>
            <person name="Saura A."/>
            <person name="Butenko A."/>
            <person name="Podesvova L."/>
            <person name="Warmusova S."/>
            <person name="Kostygov A.Y."/>
            <person name="Nenarokova A."/>
            <person name="Lukes J."/>
            <person name="Opperdoes F.R."/>
            <person name="Yurchenko V."/>
        </authorList>
    </citation>
    <scope>NUCLEOTIDE SEQUENCE [LARGE SCALE GENOMIC DNA]</scope>
    <source>
        <strain evidence="1 2">E262AT.01</strain>
    </source>
</reference>
<sequence>MWAVTSRPIQSAEALQLLERYKAEHALCSNQWLLPRHAALLGVRPLHTARLVLPYSAVASSPLSAVPLAALPLDEQRRVCISHPPPPATQGTWLLLERHAGAMRWRTSTVMESFDAAFVRSDCILPGRRLLCAPDSIDAALVSSEVVVLNAQETTNPYLVDTQLMHRELLSQTPFSHSTASALTTVAAQFGYTSLEWVEATKVKTAHRRVRDGEAPHRIHMTSRLRVAHLSQLPVQQQKALVNCISRSALITSMTMSLIFHRQRWRNQLSFGVTPKLLRDDIPCVDGPHARSHHPLLWVTVKSDEPLIGAALEREHCTQQWYFNSQQTETETPVFPDA</sequence>
<gene>
    <name evidence="1" type="ORF">NESM_000820900</name>
</gene>
<dbReference type="Proteomes" id="UP001430356">
    <property type="component" value="Unassembled WGS sequence"/>
</dbReference>
<keyword evidence="2" id="KW-1185">Reference proteome</keyword>
<comment type="caution">
    <text evidence="1">The sequence shown here is derived from an EMBL/GenBank/DDBJ whole genome shotgun (WGS) entry which is preliminary data.</text>
</comment>
<evidence type="ECO:0000313" key="1">
    <source>
        <dbReference type="EMBL" id="KAK7198581.1"/>
    </source>
</evidence>
<protein>
    <submittedName>
        <fullName evidence="1">Uncharacterized protein</fullName>
    </submittedName>
</protein>